<evidence type="ECO:0000259" key="2">
    <source>
        <dbReference type="Pfam" id="PF08327"/>
    </source>
</evidence>
<sequence length="138" mass="15934">MNSKQIIVQSAIAAEIQKVWDYYTDPKHITKWNFASDDWQCPWAKNDMRPGGKYSARMEAKDGSFGFEFEATYDAITPQKNFSYTMADGRKAIVNFENKDHKTLVTVSFDPETENPVEMQKGGWQAILDNFRKYTEAN</sequence>
<dbReference type="OrthoDB" id="384974at2"/>
<accession>A0A4R9G6A8</accession>
<comment type="similarity">
    <text evidence="1">Belongs to the AHA1 family.</text>
</comment>
<dbReference type="AlphaFoldDB" id="A0A4R9G6A8"/>
<dbReference type="Gene3D" id="3.30.530.20">
    <property type="match status" value="1"/>
</dbReference>
<gene>
    <name evidence="3" type="ORF">EHO60_15790</name>
</gene>
<keyword evidence="4" id="KW-1185">Reference proteome</keyword>
<dbReference type="SUPFAM" id="SSF55961">
    <property type="entry name" value="Bet v1-like"/>
    <property type="match status" value="1"/>
</dbReference>
<evidence type="ECO:0000313" key="3">
    <source>
        <dbReference type="EMBL" id="TGK06490.1"/>
    </source>
</evidence>
<dbReference type="InterPro" id="IPR023393">
    <property type="entry name" value="START-like_dom_sf"/>
</dbReference>
<protein>
    <submittedName>
        <fullName evidence="3">Activator of HSP90 ATPase</fullName>
    </submittedName>
</protein>
<reference evidence="3" key="1">
    <citation type="journal article" date="2019" name="PLoS Negl. Trop. Dis.">
        <title>Revisiting the worldwide diversity of Leptospira species in the environment.</title>
        <authorList>
            <person name="Vincent A.T."/>
            <person name="Schiettekatte O."/>
            <person name="Bourhy P."/>
            <person name="Veyrier F.J."/>
            <person name="Picardeau M."/>
        </authorList>
    </citation>
    <scope>NUCLEOTIDE SEQUENCE [LARGE SCALE GENOMIC DNA]</scope>
    <source>
        <strain evidence="3">SSW15</strain>
    </source>
</reference>
<dbReference type="Proteomes" id="UP000298458">
    <property type="component" value="Unassembled WGS sequence"/>
</dbReference>
<dbReference type="Pfam" id="PF08327">
    <property type="entry name" value="AHSA1"/>
    <property type="match status" value="1"/>
</dbReference>
<evidence type="ECO:0000256" key="1">
    <source>
        <dbReference type="ARBA" id="ARBA00006817"/>
    </source>
</evidence>
<organism evidence="3 4">
    <name type="scientific">Leptospira fletcheri</name>
    <dbReference type="NCBI Taxonomy" id="2484981"/>
    <lineage>
        <taxon>Bacteria</taxon>
        <taxon>Pseudomonadati</taxon>
        <taxon>Spirochaetota</taxon>
        <taxon>Spirochaetia</taxon>
        <taxon>Leptospirales</taxon>
        <taxon>Leptospiraceae</taxon>
        <taxon>Leptospira</taxon>
    </lineage>
</organism>
<dbReference type="CDD" id="cd08897">
    <property type="entry name" value="SRPBCC_CalC_Aha1-like_4"/>
    <property type="match status" value="1"/>
</dbReference>
<dbReference type="EMBL" id="RQET01000013">
    <property type="protein sequence ID" value="TGK06490.1"/>
    <property type="molecule type" value="Genomic_DNA"/>
</dbReference>
<dbReference type="InterPro" id="IPR013538">
    <property type="entry name" value="ASHA1/2-like_C"/>
</dbReference>
<dbReference type="RefSeq" id="WP_135769173.1">
    <property type="nucleotide sequence ID" value="NZ_RQET01000013.1"/>
</dbReference>
<name>A0A4R9G6A8_9LEPT</name>
<evidence type="ECO:0000313" key="4">
    <source>
        <dbReference type="Proteomes" id="UP000298458"/>
    </source>
</evidence>
<comment type="caution">
    <text evidence="3">The sequence shown here is derived from an EMBL/GenBank/DDBJ whole genome shotgun (WGS) entry which is preliminary data.</text>
</comment>
<feature type="domain" description="Activator of Hsp90 ATPase homologue 1/2-like C-terminal" evidence="2">
    <location>
        <begin position="14"/>
        <end position="135"/>
    </location>
</feature>
<proteinExistence type="inferred from homology"/>